<dbReference type="SUPFAM" id="SSF51344">
    <property type="entry name" value="Epsilon subunit of F1F0-ATP synthase N-terminal domain"/>
    <property type="match status" value="1"/>
</dbReference>
<dbReference type="PANTHER" id="PTHR13822">
    <property type="entry name" value="ATP SYNTHASE DELTA/EPSILON CHAIN"/>
    <property type="match status" value="1"/>
</dbReference>
<keyword evidence="5 9" id="KW-0406">Ion transport</keyword>
<sequence length="137" mass="15495">MGSKFKLNVVTPDRDFFSGETEMAIVRTTEGDLGILYDHEPLVAPLRIGSMRIKMEDGSFKWAACSSGFITVNDSDVTMLVDSAEWVEEIDMDRALEAKKRAEERIREGDAKEIDIARAQAALERAINRIKMRDVRK</sequence>
<evidence type="ECO:0000256" key="5">
    <source>
        <dbReference type="ARBA" id="ARBA00023065"/>
    </source>
</evidence>
<keyword evidence="9" id="KW-0375">Hydrogen ion transport</keyword>
<dbReference type="HAMAP" id="MF_00530">
    <property type="entry name" value="ATP_synth_epsil_bac"/>
    <property type="match status" value="1"/>
</dbReference>
<dbReference type="InterPro" id="IPR020547">
    <property type="entry name" value="ATP_synth_F1_esu_C"/>
</dbReference>
<keyword evidence="14" id="KW-1185">Reference proteome</keyword>
<evidence type="ECO:0000259" key="12">
    <source>
        <dbReference type="Pfam" id="PF02823"/>
    </source>
</evidence>
<reference evidence="13 14" key="1">
    <citation type="submission" date="2021-01" db="EMBL/GenBank/DDBJ databases">
        <title>Genomic Encyclopedia of Type Strains, Phase IV (KMG-IV): sequencing the most valuable type-strain genomes for metagenomic binning, comparative biology and taxonomic classification.</title>
        <authorList>
            <person name="Goeker M."/>
        </authorList>
    </citation>
    <scope>NUCLEOTIDE SEQUENCE [LARGE SCALE GENOMIC DNA]</scope>
    <source>
        <strain evidence="13 14">DSM 24436</strain>
    </source>
</reference>
<dbReference type="RefSeq" id="WP_204662664.1">
    <property type="nucleotide sequence ID" value="NZ_JAFBDT010000004.1"/>
</dbReference>
<dbReference type="CDD" id="cd12152">
    <property type="entry name" value="F1-ATPase_delta"/>
    <property type="match status" value="1"/>
</dbReference>
<evidence type="ECO:0000256" key="2">
    <source>
        <dbReference type="ARBA" id="ARBA00005712"/>
    </source>
</evidence>
<feature type="domain" description="ATP synthase F1 complex delta/epsilon subunit N-terminal" evidence="12">
    <location>
        <begin position="5"/>
        <end position="84"/>
    </location>
</feature>
<comment type="caution">
    <text evidence="13">The sequence shown here is derived from an EMBL/GenBank/DDBJ whole genome shotgun (WGS) entry which is preliminary data.</text>
</comment>
<feature type="domain" description="ATP synthase epsilon subunit C-terminal" evidence="11">
    <location>
        <begin position="88"/>
        <end position="131"/>
    </location>
</feature>
<comment type="subunit">
    <text evidence="9 10">F-type ATPases have 2 components, CF(1) - the catalytic core - and CF(0) - the membrane proton channel. CF(1) has five subunits: alpha(3), beta(3), gamma(1), delta(1), epsilon(1). CF(0) has three main subunits: a, b and c.</text>
</comment>
<evidence type="ECO:0000259" key="11">
    <source>
        <dbReference type="Pfam" id="PF00401"/>
    </source>
</evidence>
<dbReference type="SUPFAM" id="SSF46604">
    <property type="entry name" value="Epsilon subunit of F1F0-ATP synthase C-terminal domain"/>
    <property type="match status" value="1"/>
</dbReference>
<evidence type="ECO:0000313" key="14">
    <source>
        <dbReference type="Proteomes" id="UP000767854"/>
    </source>
</evidence>
<keyword evidence="7 9" id="KW-0139">CF(1)</keyword>
<dbReference type="Pfam" id="PF02823">
    <property type="entry name" value="ATP-synt_DE_N"/>
    <property type="match status" value="1"/>
</dbReference>
<evidence type="ECO:0000256" key="8">
    <source>
        <dbReference type="ARBA" id="ARBA00023310"/>
    </source>
</evidence>
<evidence type="ECO:0000256" key="3">
    <source>
        <dbReference type="ARBA" id="ARBA00022448"/>
    </source>
</evidence>
<dbReference type="Pfam" id="PF00401">
    <property type="entry name" value="ATP-synt_DE"/>
    <property type="match status" value="1"/>
</dbReference>
<dbReference type="EMBL" id="JAFBDT010000004">
    <property type="protein sequence ID" value="MBM7561305.1"/>
    <property type="molecule type" value="Genomic_DNA"/>
</dbReference>
<evidence type="ECO:0000256" key="6">
    <source>
        <dbReference type="ARBA" id="ARBA00023136"/>
    </source>
</evidence>
<organism evidence="13 14">
    <name type="scientific">Fusibacter tunisiensis</name>
    <dbReference type="NCBI Taxonomy" id="1008308"/>
    <lineage>
        <taxon>Bacteria</taxon>
        <taxon>Bacillati</taxon>
        <taxon>Bacillota</taxon>
        <taxon>Clostridia</taxon>
        <taxon>Eubacteriales</taxon>
        <taxon>Eubacteriales Family XII. Incertae Sedis</taxon>
        <taxon>Fusibacter</taxon>
    </lineage>
</organism>
<gene>
    <name evidence="9" type="primary">atpC</name>
    <name evidence="13" type="ORF">JOC49_000825</name>
</gene>
<dbReference type="InterPro" id="IPR036794">
    <property type="entry name" value="ATP_F1_dsu/esu_C_sf"/>
</dbReference>
<keyword evidence="8 9" id="KW-0066">ATP synthesis</keyword>
<name>A0ABS2MPI6_9FIRM</name>
<comment type="function">
    <text evidence="9">Produces ATP from ADP in the presence of a proton gradient across the membrane.</text>
</comment>
<dbReference type="InterPro" id="IPR036771">
    <property type="entry name" value="ATPsynth_dsu/esu_N"/>
</dbReference>
<dbReference type="Gene3D" id="2.60.15.10">
    <property type="entry name" value="F0F1 ATP synthase delta/epsilon subunit, N-terminal"/>
    <property type="match status" value="1"/>
</dbReference>
<keyword evidence="4 9" id="KW-1003">Cell membrane</keyword>
<evidence type="ECO:0000256" key="10">
    <source>
        <dbReference type="RuleBase" id="RU003656"/>
    </source>
</evidence>
<protein>
    <recommendedName>
        <fullName evidence="9">ATP synthase epsilon chain</fullName>
    </recommendedName>
    <alternativeName>
        <fullName evidence="9">ATP synthase F1 sector epsilon subunit</fullName>
    </alternativeName>
    <alternativeName>
        <fullName evidence="9">F-ATPase epsilon subunit</fullName>
    </alternativeName>
</protein>
<accession>A0ABS2MPI6</accession>
<keyword evidence="3 9" id="KW-0813">Transport</keyword>
<dbReference type="NCBIfam" id="TIGR01216">
    <property type="entry name" value="ATP_synt_epsi"/>
    <property type="match status" value="1"/>
</dbReference>
<evidence type="ECO:0000313" key="13">
    <source>
        <dbReference type="EMBL" id="MBM7561305.1"/>
    </source>
</evidence>
<dbReference type="Gene3D" id="1.20.5.440">
    <property type="entry name" value="ATP synthase delta/epsilon subunit, C-terminal domain"/>
    <property type="match status" value="1"/>
</dbReference>
<dbReference type="InterPro" id="IPR020546">
    <property type="entry name" value="ATP_synth_F1_dsu/esu_N"/>
</dbReference>
<dbReference type="PANTHER" id="PTHR13822:SF10">
    <property type="entry name" value="ATP SYNTHASE EPSILON CHAIN, CHLOROPLASTIC"/>
    <property type="match status" value="1"/>
</dbReference>
<evidence type="ECO:0000256" key="9">
    <source>
        <dbReference type="HAMAP-Rule" id="MF_00530"/>
    </source>
</evidence>
<evidence type="ECO:0000256" key="7">
    <source>
        <dbReference type="ARBA" id="ARBA00023196"/>
    </source>
</evidence>
<dbReference type="NCBIfam" id="NF009977">
    <property type="entry name" value="PRK13442.1"/>
    <property type="match status" value="1"/>
</dbReference>
<comment type="subcellular location">
    <subcellularLocation>
        <location evidence="1 9">Cell membrane</location>
        <topology evidence="1 9">Peripheral membrane protein</topology>
    </subcellularLocation>
</comment>
<evidence type="ECO:0000256" key="1">
    <source>
        <dbReference type="ARBA" id="ARBA00004202"/>
    </source>
</evidence>
<keyword evidence="6 9" id="KW-0472">Membrane</keyword>
<proteinExistence type="inferred from homology"/>
<dbReference type="Proteomes" id="UP000767854">
    <property type="component" value="Unassembled WGS sequence"/>
</dbReference>
<comment type="similarity">
    <text evidence="2 9 10">Belongs to the ATPase epsilon chain family.</text>
</comment>
<dbReference type="InterPro" id="IPR001469">
    <property type="entry name" value="ATP_synth_F1_dsu/esu"/>
</dbReference>
<evidence type="ECO:0000256" key="4">
    <source>
        <dbReference type="ARBA" id="ARBA00022475"/>
    </source>
</evidence>
<dbReference type="NCBIfam" id="NF001846">
    <property type="entry name" value="PRK00571.1-3"/>
    <property type="match status" value="1"/>
</dbReference>